<dbReference type="PANTHER" id="PTHR33495">
    <property type="entry name" value="ANTI-SIGMA FACTOR ANTAGONIST TM_1081-RELATED-RELATED"/>
    <property type="match status" value="1"/>
</dbReference>
<protein>
    <recommendedName>
        <fullName evidence="2">Anti-sigma factor antagonist</fullName>
    </recommendedName>
</protein>
<evidence type="ECO:0000256" key="1">
    <source>
        <dbReference type="ARBA" id="ARBA00009013"/>
    </source>
</evidence>
<organism evidence="4 5">
    <name type="scientific">Catenuloplanes niger</name>
    <dbReference type="NCBI Taxonomy" id="587534"/>
    <lineage>
        <taxon>Bacteria</taxon>
        <taxon>Bacillati</taxon>
        <taxon>Actinomycetota</taxon>
        <taxon>Actinomycetes</taxon>
        <taxon>Micromonosporales</taxon>
        <taxon>Micromonosporaceae</taxon>
        <taxon>Catenuloplanes</taxon>
    </lineage>
</organism>
<dbReference type="RefSeq" id="WP_310417840.1">
    <property type="nucleotide sequence ID" value="NZ_JAVDYC010000001.1"/>
</dbReference>
<name>A0AAE3ZV30_9ACTN</name>
<evidence type="ECO:0000256" key="2">
    <source>
        <dbReference type="RuleBase" id="RU003749"/>
    </source>
</evidence>
<dbReference type="NCBIfam" id="TIGR00377">
    <property type="entry name" value="ant_ant_sig"/>
    <property type="match status" value="1"/>
</dbReference>
<keyword evidence="5" id="KW-1185">Reference proteome</keyword>
<dbReference type="InterPro" id="IPR002645">
    <property type="entry name" value="STAS_dom"/>
</dbReference>
<feature type="domain" description="STAS" evidence="3">
    <location>
        <begin position="1"/>
        <end position="95"/>
    </location>
</feature>
<proteinExistence type="inferred from homology"/>
<dbReference type="PROSITE" id="PS50801">
    <property type="entry name" value="STAS"/>
    <property type="match status" value="1"/>
</dbReference>
<evidence type="ECO:0000313" key="4">
    <source>
        <dbReference type="EMBL" id="MDR7324435.1"/>
    </source>
</evidence>
<dbReference type="SUPFAM" id="SSF52091">
    <property type="entry name" value="SpoIIaa-like"/>
    <property type="match status" value="1"/>
</dbReference>
<dbReference type="CDD" id="cd07043">
    <property type="entry name" value="STAS_anti-anti-sigma_factors"/>
    <property type="match status" value="1"/>
</dbReference>
<evidence type="ECO:0000259" key="3">
    <source>
        <dbReference type="PROSITE" id="PS50801"/>
    </source>
</evidence>
<dbReference type="Pfam" id="PF01740">
    <property type="entry name" value="STAS"/>
    <property type="match status" value="1"/>
</dbReference>
<comment type="caution">
    <text evidence="4">The sequence shown here is derived from an EMBL/GenBank/DDBJ whole genome shotgun (WGS) entry which is preliminary data.</text>
</comment>
<dbReference type="Gene3D" id="3.30.750.24">
    <property type="entry name" value="STAS domain"/>
    <property type="match status" value="1"/>
</dbReference>
<dbReference type="AlphaFoldDB" id="A0AAE3ZV30"/>
<dbReference type="InterPro" id="IPR036513">
    <property type="entry name" value="STAS_dom_sf"/>
</dbReference>
<comment type="similarity">
    <text evidence="1 2">Belongs to the anti-sigma-factor antagonist family.</text>
</comment>
<accession>A0AAE3ZV30</accession>
<reference evidence="4 5" key="1">
    <citation type="submission" date="2023-07" db="EMBL/GenBank/DDBJ databases">
        <title>Sequencing the genomes of 1000 actinobacteria strains.</title>
        <authorList>
            <person name="Klenk H.-P."/>
        </authorList>
    </citation>
    <scope>NUCLEOTIDE SEQUENCE [LARGE SCALE GENOMIC DNA]</scope>
    <source>
        <strain evidence="4 5">DSM 44711</strain>
    </source>
</reference>
<dbReference type="InterPro" id="IPR003658">
    <property type="entry name" value="Anti-sigma_ant"/>
</dbReference>
<sequence length="95" mass="10031">MVVRVVGEMDRDTAPEVEAAVDEVLGGARVESVVFDLGGVTFLDSAGIRVLLTCRELAERAGAGLVVERAHEVVRQVLTITDLMGVLRVAPAAES</sequence>
<dbReference type="PANTHER" id="PTHR33495:SF2">
    <property type="entry name" value="ANTI-SIGMA FACTOR ANTAGONIST TM_1081-RELATED"/>
    <property type="match status" value="1"/>
</dbReference>
<dbReference type="Proteomes" id="UP001183629">
    <property type="component" value="Unassembled WGS sequence"/>
</dbReference>
<evidence type="ECO:0000313" key="5">
    <source>
        <dbReference type="Proteomes" id="UP001183629"/>
    </source>
</evidence>
<gene>
    <name evidence="4" type="ORF">J2S44_004685</name>
</gene>
<dbReference type="GO" id="GO:0043856">
    <property type="term" value="F:anti-sigma factor antagonist activity"/>
    <property type="evidence" value="ECO:0007669"/>
    <property type="project" value="InterPro"/>
</dbReference>
<dbReference type="EMBL" id="JAVDYC010000001">
    <property type="protein sequence ID" value="MDR7324435.1"/>
    <property type="molecule type" value="Genomic_DNA"/>
</dbReference>